<sequence>MLNEVIGSQDGVITGAQALACGLSRQSVDRRVRSGVWLRVAPNVYFVNDREFTDRARIRSAVWGSGAGATASGMTAAFWLDLVTTPPRIVDVTTPRRGRSHALAGTRVRRRDLTYSDVVVRKGVRVTALALTVLEASVDPTGGIAVMDRALGRHTTVSALRATHSRNAGRRGAAAAERMLRAAEGGARSEAERLFIRLLRAGGITGWIANYRFGAYVIDFAFPAVGLAIEIDGWAFHSDVTAFRRDRRRQNDLSRDWTVLRYTWADLVERPTAVLDEIRCRIPR</sequence>
<evidence type="ECO:0000259" key="2">
    <source>
        <dbReference type="Pfam" id="PF13338"/>
    </source>
</evidence>
<name>A0ABS2KVV9_9NOCA</name>
<evidence type="ECO:0000259" key="1">
    <source>
        <dbReference type="Pfam" id="PF04480"/>
    </source>
</evidence>
<dbReference type="EMBL" id="JAFBBK010000001">
    <property type="protein sequence ID" value="MBM7416052.1"/>
    <property type="molecule type" value="Genomic_DNA"/>
</dbReference>
<evidence type="ECO:0000313" key="4">
    <source>
        <dbReference type="Proteomes" id="UP000703038"/>
    </source>
</evidence>
<dbReference type="Pfam" id="PF04480">
    <property type="entry name" value="DUF559"/>
    <property type="match status" value="1"/>
</dbReference>
<keyword evidence="3" id="KW-0378">Hydrolase</keyword>
<dbReference type="Pfam" id="PF13338">
    <property type="entry name" value="AbiEi_4"/>
    <property type="match status" value="1"/>
</dbReference>
<dbReference type="InterPro" id="IPR007569">
    <property type="entry name" value="DUF559"/>
</dbReference>
<reference evidence="3 4" key="1">
    <citation type="submission" date="2021-01" db="EMBL/GenBank/DDBJ databases">
        <title>Genomics of switchgrass bacterial isolates.</title>
        <authorList>
            <person name="Shade A."/>
        </authorList>
    </citation>
    <scope>NUCLEOTIDE SEQUENCE [LARGE SCALE GENOMIC DNA]</scope>
    <source>
        <strain evidence="3 4">PvP111</strain>
    </source>
</reference>
<evidence type="ECO:0000313" key="3">
    <source>
        <dbReference type="EMBL" id="MBM7416052.1"/>
    </source>
</evidence>
<dbReference type="SUPFAM" id="SSF52980">
    <property type="entry name" value="Restriction endonuclease-like"/>
    <property type="match status" value="1"/>
</dbReference>
<protein>
    <submittedName>
        <fullName evidence="3">Very-short-patch-repair endonuclease</fullName>
    </submittedName>
</protein>
<keyword evidence="3" id="KW-0255">Endonuclease</keyword>
<keyword evidence="3" id="KW-0540">Nuclease</keyword>
<comment type="caution">
    <text evidence="3">The sequence shown here is derived from an EMBL/GenBank/DDBJ whole genome shotgun (WGS) entry which is preliminary data.</text>
</comment>
<dbReference type="Gene3D" id="3.40.960.10">
    <property type="entry name" value="VSR Endonuclease"/>
    <property type="match status" value="1"/>
</dbReference>
<accession>A0ABS2KVV9</accession>
<dbReference type="InterPro" id="IPR011335">
    <property type="entry name" value="Restrct_endonuc-II-like"/>
</dbReference>
<dbReference type="InterPro" id="IPR025159">
    <property type="entry name" value="AbiEi_N"/>
</dbReference>
<dbReference type="GO" id="GO:0004519">
    <property type="term" value="F:endonuclease activity"/>
    <property type="evidence" value="ECO:0007669"/>
    <property type="project" value="UniProtKB-KW"/>
</dbReference>
<dbReference type="RefSeq" id="WP_204868954.1">
    <property type="nucleotide sequence ID" value="NZ_JAFBBK010000001.1"/>
</dbReference>
<gene>
    <name evidence="3" type="ORF">JOE42_002785</name>
</gene>
<proteinExistence type="predicted"/>
<dbReference type="Proteomes" id="UP000703038">
    <property type="component" value="Unassembled WGS sequence"/>
</dbReference>
<feature type="domain" description="AbiEi antitoxin N-terminal" evidence="2">
    <location>
        <begin position="2"/>
        <end position="45"/>
    </location>
</feature>
<keyword evidence="4" id="KW-1185">Reference proteome</keyword>
<feature type="domain" description="DUF559" evidence="1">
    <location>
        <begin position="189"/>
        <end position="280"/>
    </location>
</feature>
<organism evidence="3 4">
    <name type="scientific">Rhodococcoides corynebacterioides</name>
    <dbReference type="NCBI Taxonomy" id="53972"/>
    <lineage>
        <taxon>Bacteria</taxon>
        <taxon>Bacillati</taxon>
        <taxon>Actinomycetota</taxon>
        <taxon>Actinomycetes</taxon>
        <taxon>Mycobacteriales</taxon>
        <taxon>Nocardiaceae</taxon>
        <taxon>Rhodococcoides</taxon>
    </lineage>
</organism>